<organism evidence="2 3">
    <name type="scientific">Ilex paraguariensis</name>
    <name type="common">yerba mate</name>
    <dbReference type="NCBI Taxonomy" id="185542"/>
    <lineage>
        <taxon>Eukaryota</taxon>
        <taxon>Viridiplantae</taxon>
        <taxon>Streptophyta</taxon>
        <taxon>Embryophyta</taxon>
        <taxon>Tracheophyta</taxon>
        <taxon>Spermatophyta</taxon>
        <taxon>Magnoliopsida</taxon>
        <taxon>eudicotyledons</taxon>
        <taxon>Gunneridae</taxon>
        <taxon>Pentapetalae</taxon>
        <taxon>asterids</taxon>
        <taxon>campanulids</taxon>
        <taxon>Aquifoliales</taxon>
        <taxon>Aquifoliaceae</taxon>
        <taxon>Ilex</taxon>
    </lineage>
</organism>
<dbReference type="AlphaFoldDB" id="A0ABC8TJY6"/>
<evidence type="ECO:0000256" key="1">
    <source>
        <dbReference type="SAM" id="MobiDB-lite"/>
    </source>
</evidence>
<protein>
    <submittedName>
        <fullName evidence="2">Uncharacterized protein</fullName>
    </submittedName>
</protein>
<evidence type="ECO:0000313" key="3">
    <source>
        <dbReference type="Proteomes" id="UP001642360"/>
    </source>
</evidence>
<feature type="non-terminal residue" evidence="2">
    <location>
        <position position="1"/>
    </location>
</feature>
<dbReference type="EMBL" id="CAUOFW020005358">
    <property type="protein sequence ID" value="CAK9169733.1"/>
    <property type="molecule type" value="Genomic_DNA"/>
</dbReference>
<sequence length="102" mass="11374">GKVGDDTKARREENGGHNKSFNWIVSHCCSHICHGFPFNYHGSIHGSGCCPHQQRDNNRPSDGICVNAAGFGVDIPHSLTSDILPYHHPLQKERKKNTSEFH</sequence>
<proteinExistence type="predicted"/>
<reference evidence="2 3" key="1">
    <citation type="submission" date="2024-02" db="EMBL/GenBank/DDBJ databases">
        <authorList>
            <person name="Vignale AGUSTIN F."/>
            <person name="Sosa J E."/>
            <person name="Modenutti C."/>
        </authorList>
    </citation>
    <scope>NUCLEOTIDE SEQUENCE [LARGE SCALE GENOMIC DNA]</scope>
</reference>
<feature type="region of interest" description="Disordered" evidence="1">
    <location>
        <begin position="1"/>
        <end position="20"/>
    </location>
</feature>
<dbReference type="Proteomes" id="UP001642360">
    <property type="component" value="Unassembled WGS sequence"/>
</dbReference>
<name>A0ABC8TJY6_9AQUA</name>
<keyword evidence="3" id="KW-1185">Reference proteome</keyword>
<accession>A0ABC8TJY6</accession>
<comment type="caution">
    <text evidence="2">The sequence shown here is derived from an EMBL/GenBank/DDBJ whole genome shotgun (WGS) entry which is preliminary data.</text>
</comment>
<gene>
    <name evidence="2" type="ORF">ILEXP_LOCUS39206</name>
</gene>
<evidence type="ECO:0000313" key="2">
    <source>
        <dbReference type="EMBL" id="CAK9169733.1"/>
    </source>
</evidence>
<feature type="compositionally biased region" description="Basic and acidic residues" evidence="1">
    <location>
        <begin position="1"/>
        <end position="16"/>
    </location>
</feature>